<dbReference type="GO" id="GO:0005576">
    <property type="term" value="C:extracellular region"/>
    <property type="evidence" value="ECO:0007669"/>
    <property type="project" value="UniProtKB-SubCell"/>
</dbReference>
<gene>
    <name evidence="23" type="primary">LOC111118753</name>
</gene>
<keyword evidence="12 17" id="KW-0472">Membrane</keyword>
<sequence length="998" mass="110293">MMGNSVIWKLLWSVFMANLELSSCADFFSDSSLIGKSRFQDDTPKFVKEPDDSYYIIRAKPAIVECQAINSVRINFRCAGEWMEPTHMENIVDQQTSTKILSAKVTVERADVEEYFGGVFWCECFAYNTHSGLDGVGGIQSKRGTIENAYLRRRFEREPLMTRTEVTKTTQLQCLPPEGKPLPQVFWLKDNVEINTKDGNYIVSNTGDLLISQTQLRDMGNYTCGAKNIAAKRTSMSAPLIVYVNGSWSSWSSWTECSVKCGKGETKRMRTCTNPAPLNGGALCLGDSVQTNPCGSICPEKGVDGNWGAWSSWSTCSTECRHHRKRSCNDPPTQNGGSYCIGNDLDGGNCTGGMCRGKQIEIIGPSPTNPTNADAPNPDNVRRLGIDDADRGLVGHDPSREATNTSSNNDTLIMIIGLCIAVVVFVIVIAIVVFLLKRKYQNQGYLAGNIPNLGNTGEKKNKNGQDMMSVQPDLTQQVVIFPHHSASPSPSVDPPNNNYPPVENIYDKPDVGLPLYAEHRLSNGSVPNRSSPELPPPNSPLAMNLAPPSVPNLDGRHSMASVQLPVNAETEAVTWGSFNHSGGRLVLPESGVCMTIPEGAVKKGHEAELYLGVWRDDTNRPKMSDGQTIVSPVIVCGPNLPGILMKPVILSFHHCASMRQGGWMLSLYHSDTQPEEPPCWQKSVTLGQETINTQVYAQLDPNQCHVMTEHMQWYTLIGEAVPGGRPVKILRLAAFATNTHPSVDFSIRVYVVEDTHDALEGVMQEERKFGGRLLEKPKQIPFQDGGHNLCLTIEELTPGWRSKLAANYQEIPFQHIWSGNQNNLHCSFSLELVEGSSPSVSCKIQVYQKAILSNRQVLNIQNNFSKEKLPSCSTPSSTLKGRTSTVTTNSSSGFSSMLTLDPHGNNFRLPSHIRQKLCLLLDQPNARGNDWRMLAQALTVDRYVQYFATKNSPTEHILNLWEARHREESAVTDLMNIFRVMGRMDAAAVMEKDIGAWL</sequence>
<keyword evidence="9" id="KW-0677">Repeat</keyword>
<dbReference type="InterPro" id="IPR037936">
    <property type="entry name" value="UNC5A-D"/>
</dbReference>
<feature type="chain" id="PRO_5034857795" description="Netrin receptor UNC5" evidence="17">
    <location>
        <begin position="25"/>
        <end position="998"/>
    </location>
</feature>
<evidence type="ECO:0000256" key="15">
    <source>
        <dbReference type="ARBA" id="ARBA00023180"/>
    </source>
</evidence>
<dbReference type="Pfam" id="PF25609">
    <property type="entry name" value="Unc5_NetrinR_N"/>
    <property type="match status" value="1"/>
</dbReference>
<dbReference type="GO" id="GO:0005886">
    <property type="term" value="C:plasma membrane"/>
    <property type="evidence" value="ECO:0007669"/>
    <property type="project" value="UniProtKB-SubCell"/>
</dbReference>
<evidence type="ECO:0000256" key="6">
    <source>
        <dbReference type="ARBA" id="ARBA00022536"/>
    </source>
</evidence>
<dbReference type="InterPro" id="IPR011029">
    <property type="entry name" value="DEATH-like_dom_sf"/>
</dbReference>
<comment type="function">
    <text evidence="17">Receptor for netrin required for axon guidance. Mediates axon repulsion of neuronal growth cones in the developing nervous system upon ligand binding.</text>
</comment>
<organism evidence="22 23">
    <name type="scientific">Crassostrea virginica</name>
    <name type="common">Eastern oyster</name>
    <dbReference type="NCBI Taxonomy" id="6565"/>
    <lineage>
        <taxon>Eukaryota</taxon>
        <taxon>Metazoa</taxon>
        <taxon>Spiralia</taxon>
        <taxon>Lophotrochozoa</taxon>
        <taxon>Mollusca</taxon>
        <taxon>Bivalvia</taxon>
        <taxon>Autobranchia</taxon>
        <taxon>Pteriomorphia</taxon>
        <taxon>Ostreida</taxon>
        <taxon>Ostreoidea</taxon>
        <taxon>Ostreidae</taxon>
        <taxon>Crassostrea</taxon>
    </lineage>
</organism>
<dbReference type="OrthoDB" id="5973910at2759"/>
<name>A0A8B8CE67_CRAVI</name>
<dbReference type="Pfam" id="PF00791">
    <property type="entry name" value="ZU5"/>
    <property type="match status" value="1"/>
</dbReference>
<evidence type="ECO:0000256" key="13">
    <source>
        <dbReference type="ARBA" id="ARBA00023157"/>
    </source>
</evidence>
<dbReference type="Pfam" id="PF17217">
    <property type="entry name" value="UPA"/>
    <property type="match status" value="1"/>
</dbReference>
<dbReference type="InterPro" id="IPR057755">
    <property type="entry name" value="UNC5A-D-like_N"/>
</dbReference>
<keyword evidence="22" id="KW-1185">Reference proteome</keyword>
<keyword evidence="13" id="KW-1015">Disulfide bond</keyword>
<accession>A0A8B8CE67</accession>
<dbReference type="Gene3D" id="1.10.533.10">
    <property type="entry name" value="Death Domain, Fas"/>
    <property type="match status" value="1"/>
</dbReference>
<dbReference type="PANTHER" id="PTHR12582">
    <property type="entry name" value="NETRIN RECEPTOR UNC5"/>
    <property type="match status" value="1"/>
</dbReference>
<dbReference type="InterPro" id="IPR000884">
    <property type="entry name" value="TSP1_rpt"/>
</dbReference>
<dbReference type="AlphaFoldDB" id="A0A8B8CE67"/>
<dbReference type="SMART" id="SM00408">
    <property type="entry name" value="IGc2"/>
    <property type="match status" value="1"/>
</dbReference>
<proteinExistence type="inferred from homology"/>
<dbReference type="InterPro" id="IPR003598">
    <property type="entry name" value="Ig_sub2"/>
</dbReference>
<dbReference type="InterPro" id="IPR000906">
    <property type="entry name" value="ZU5_dom"/>
</dbReference>
<dbReference type="Proteomes" id="UP000694844">
    <property type="component" value="Chromosome 2"/>
</dbReference>
<evidence type="ECO:0000256" key="11">
    <source>
        <dbReference type="ARBA" id="ARBA00022989"/>
    </source>
</evidence>
<keyword evidence="10" id="KW-0106">Calcium</keyword>
<dbReference type="SUPFAM" id="SSF47986">
    <property type="entry name" value="DEATH domain"/>
    <property type="match status" value="1"/>
</dbReference>
<feature type="domain" description="Death" evidence="19">
    <location>
        <begin position="928"/>
        <end position="994"/>
    </location>
</feature>
<keyword evidence="5" id="KW-0964">Secreted</keyword>
<dbReference type="Gene3D" id="2.60.220.30">
    <property type="match status" value="1"/>
</dbReference>
<feature type="domain" description="Ig-like" evidence="20">
    <location>
        <begin position="159"/>
        <end position="237"/>
    </location>
</feature>
<dbReference type="InterPro" id="IPR036383">
    <property type="entry name" value="TSP1_rpt_sf"/>
</dbReference>
<dbReference type="SUPFAM" id="SSF82895">
    <property type="entry name" value="TSP-1 type 1 repeat"/>
    <property type="match status" value="2"/>
</dbReference>
<evidence type="ECO:0000256" key="5">
    <source>
        <dbReference type="ARBA" id="ARBA00022525"/>
    </source>
</evidence>
<evidence type="ECO:0000259" key="20">
    <source>
        <dbReference type="PROSITE" id="PS50835"/>
    </source>
</evidence>
<dbReference type="PANTHER" id="PTHR12582:SF47">
    <property type="entry name" value="NETRIN RECEPTOR UNC-5"/>
    <property type="match status" value="1"/>
</dbReference>
<feature type="signal peptide" evidence="17">
    <location>
        <begin position="1"/>
        <end position="24"/>
    </location>
</feature>
<evidence type="ECO:0000256" key="8">
    <source>
        <dbReference type="ARBA" id="ARBA00022729"/>
    </source>
</evidence>
<keyword evidence="14 17" id="KW-0675">Receptor</keyword>
<keyword evidence="11 17" id="KW-1133">Transmembrane helix</keyword>
<dbReference type="PROSITE" id="PS50017">
    <property type="entry name" value="DEATH_DOMAIN"/>
    <property type="match status" value="1"/>
</dbReference>
<dbReference type="InterPro" id="IPR007110">
    <property type="entry name" value="Ig-like_dom"/>
</dbReference>
<keyword evidence="8 17" id="KW-0732">Signal</keyword>
<dbReference type="SMART" id="SM00409">
    <property type="entry name" value="IG"/>
    <property type="match status" value="1"/>
</dbReference>
<keyword evidence="7 17" id="KW-0812">Transmembrane</keyword>
<dbReference type="Pfam" id="PF07679">
    <property type="entry name" value="I-set"/>
    <property type="match status" value="1"/>
</dbReference>
<feature type="transmembrane region" description="Helical" evidence="17">
    <location>
        <begin position="412"/>
        <end position="436"/>
    </location>
</feature>
<dbReference type="SMART" id="SM00209">
    <property type="entry name" value="TSP1"/>
    <property type="match status" value="2"/>
</dbReference>
<evidence type="ECO:0000256" key="14">
    <source>
        <dbReference type="ARBA" id="ARBA00023170"/>
    </source>
</evidence>
<dbReference type="Pfam" id="PF00090">
    <property type="entry name" value="TSP_1"/>
    <property type="match status" value="2"/>
</dbReference>
<evidence type="ECO:0000256" key="3">
    <source>
        <dbReference type="ARBA" id="ARBA00009844"/>
    </source>
</evidence>
<evidence type="ECO:0000256" key="17">
    <source>
        <dbReference type="RuleBase" id="RU367033"/>
    </source>
</evidence>
<evidence type="ECO:0000313" key="23">
    <source>
        <dbReference type="RefSeq" id="XP_022314072.1"/>
    </source>
</evidence>
<evidence type="ECO:0000256" key="12">
    <source>
        <dbReference type="ARBA" id="ARBA00023136"/>
    </source>
</evidence>
<dbReference type="InterPro" id="IPR013783">
    <property type="entry name" value="Ig-like_fold"/>
</dbReference>
<keyword evidence="16 17" id="KW-0393">Immunoglobulin domain</keyword>
<evidence type="ECO:0000313" key="22">
    <source>
        <dbReference type="Proteomes" id="UP000694844"/>
    </source>
</evidence>
<dbReference type="FunFam" id="1.10.533.10:FF:000092">
    <property type="entry name" value="Netrin receptor unc-5"/>
    <property type="match status" value="1"/>
</dbReference>
<dbReference type="PROSITE" id="PS50835">
    <property type="entry name" value="IG_LIKE"/>
    <property type="match status" value="1"/>
</dbReference>
<feature type="region of interest" description="Disordered" evidence="18">
    <location>
        <begin position="521"/>
        <end position="549"/>
    </location>
</feature>
<evidence type="ECO:0000256" key="18">
    <source>
        <dbReference type="SAM" id="MobiDB-lite"/>
    </source>
</evidence>
<protein>
    <recommendedName>
        <fullName evidence="17">Netrin receptor UNC5</fullName>
    </recommendedName>
</protein>
<dbReference type="InterPro" id="IPR036179">
    <property type="entry name" value="Ig-like_dom_sf"/>
</dbReference>
<evidence type="ECO:0000256" key="16">
    <source>
        <dbReference type="ARBA" id="ARBA00023319"/>
    </source>
</evidence>
<dbReference type="InterPro" id="IPR033772">
    <property type="entry name" value="UPA"/>
</dbReference>
<dbReference type="InterPro" id="IPR013098">
    <property type="entry name" value="Ig_I-set"/>
</dbReference>
<evidence type="ECO:0000259" key="21">
    <source>
        <dbReference type="PROSITE" id="PS51145"/>
    </source>
</evidence>
<dbReference type="PROSITE" id="PS51145">
    <property type="entry name" value="ZU5"/>
    <property type="match status" value="1"/>
</dbReference>
<evidence type="ECO:0000256" key="9">
    <source>
        <dbReference type="ARBA" id="ARBA00022737"/>
    </source>
</evidence>
<dbReference type="SMART" id="SM00218">
    <property type="entry name" value="ZU5"/>
    <property type="match status" value="1"/>
</dbReference>
<dbReference type="InterPro" id="IPR000488">
    <property type="entry name" value="Death_dom"/>
</dbReference>
<dbReference type="SMART" id="SM00005">
    <property type="entry name" value="DEATH"/>
    <property type="match status" value="1"/>
</dbReference>
<dbReference type="FunFam" id="2.20.100.10:FF:000002">
    <property type="entry name" value="Unc-5 netrin receptor C"/>
    <property type="match status" value="1"/>
</dbReference>
<feature type="domain" description="ZU5" evidence="21">
    <location>
        <begin position="572"/>
        <end position="720"/>
    </location>
</feature>
<dbReference type="FunFam" id="2.20.100.10:FF:000067">
    <property type="entry name" value="Hemicentin 1"/>
    <property type="match status" value="1"/>
</dbReference>
<keyword evidence="6" id="KW-0245">EGF-like domain</keyword>
<dbReference type="InterPro" id="IPR003599">
    <property type="entry name" value="Ig_sub"/>
</dbReference>
<dbReference type="GO" id="GO:0008045">
    <property type="term" value="P:motor neuron axon guidance"/>
    <property type="evidence" value="ECO:0007669"/>
    <property type="project" value="TreeGrafter"/>
</dbReference>
<evidence type="ECO:0000256" key="1">
    <source>
        <dbReference type="ARBA" id="ARBA00004239"/>
    </source>
</evidence>
<evidence type="ECO:0000259" key="19">
    <source>
        <dbReference type="PROSITE" id="PS50017"/>
    </source>
</evidence>
<dbReference type="GeneID" id="111118753"/>
<dbReference type="Gene3D" id="2.20.100.10">
    <property type="entry name" value="Thrombospondin type-1 (TSP1) repeat"/>
    <property type="match status" value="2"/>
</dbReference>
<dbReference type="KEGG" id="cvn:111118753"/>
<dbReference type="PROSITE" id="PS50092">
    <property type="entry name" value="TSP1"/>
    <property type="match status" value="2"/>
</dbReference>
<dbReference type="Gene3D" id="2.60.40.10">
    <property type="entry name" value="Immunoglobulins"/>
    <property type="match status" value="2"/>
</dbReference>
<evidence type="ECO:0000256" key="2">
    <source>
        <dbReference type="ARBA" id="ARBA00004479"/>
    </source>
</evidence>
<dbReference type="GO" id="GO:0005042">
    <property type="term" value="F:netrin receptor activity"/>
    <property type="evidence" value="ECO:0007669"/>
    <property type="project" value="UniProtKB-UniRule"/>
</dbReference>
<dbReference type="CDD" id="cd08781">
    <property type="entry name" value="Death_UNC5-like"/>
    <property type="match status" value="1"/>
</dbReference>
<dbReference type="RefSeq" id="XP_022314072.1">
    <property type="nucleotide sequence ID" value="XM_022458364.1"/>
</dbReference>
<dbReference type="SUPFAM" id="SSF48726">
    <property type="entry name" value="Immunoglobulin"/>
    <property type="match status" value="1"/>
</dbReference>
<keyword evidence="4 17" id="KW-0217">Developmental protein</keyword>
<dbReference type="Pfam" id="PF00531">
    <property type="entry name" value="Death"/>
    <property type="match status" value="1"/>
</dbReference>
<reference evidence="23" key="1">
    <citation type="submission" date="2025-08" db="UniProtKB">
        <authorList>
            <consortium name="RefSeq"/>
        </authorList>
    </citation>
    <scope>IDENTIFICATION</scope>
    <source>
        <tissue evidence="23">Whole sample</tissue>
    </source>
</reference>
<comment type="subcellular location">
    <subcellularLocation>
        <location evidence="17">Cell membrane</location>
        <topology evidence="17">Single-pass type I membrane protein</topology>
    </subcellularLocation>
    <subcellularLocation>
        <location evidence="2">Membrane</location>
        <topology evidence="2">Single-pass type I membrane protein</topology>
    </subcellularLocation>
    <subcellularLocation>
        <location evidence="1">Secreted</location>
        <location evidence="1">Extracellular space</location>
    </subcellularLocation>
</comment>
<evidence type="ECO:0000256" key="4">
    <source>
        <dbReference type="ARBA" id="ARBA00022473"/>
    </source>
</evidence>
<keyword evidence="15" id="KW-0325">Glycoprotein</keyword>
<evidence type="ECO:0000256" key="7">
    <source>
        <dbReference type="ARBA" id="ARBA00022692"/>
    </source>
</evidence>
<evidence type="ECO:0000256" key="10">
    <source>
        <dbReference type="ARBA" id="ARBA00022837"/>
    </source>
</evidence>
<comment type="similarity">
    <text evidence="3 17">Belongs to the unc-5 family.</text>
</comment>